<evidence type="ECO:0000313" key="3">
    <source>
        <dbReference type="Proteomes" id="UP000271624"/>
    </source>
</evidence>
<dbReference type="SUPFAM" id="SSF51126">
    <property type="entry name" value="Pectin lyase-like"/>
    <property type="match status" value="3"/>
</dbReference>
<keyword evidence="3" id="KW-1185">Reference proteome</keyword>
<dbReference type="NCBIfam" id="TIGR01901">
    <property type="entry name" value="adhes_NPXG"/>
    <property type="match status" value="1"/>
</dbReference>
<evidence type="ECO:0000313" key="2">
    <source>
        <dbReference type="EMBL" id="RUT07711.1"/>
    </source>
</evidence>
<dbReference type="InterPro" id="IPR012334">
    <property type="entry name" value="Pectin_lyas_fold"/>
</dbReference>
<organism evidence="2 3">
    <name type="scientific">Dulcicalothrix desertica PCC 7102</name>
    <dbReference type="NCBI Taxonomy" id="232991"/>
    <lineage>
        <taxon>Bacteria</taxon>
        <taxon>Bacillati</taxon>
        <taxon>Cyanobacteriota</taxon>
        <taxon>Cyanophyceae</taxon>
        <taxon>Nostocales</taxon>
        <taxon>Calotrichaceae</taxon>
        <taxon>Dulcicalothrix</taxon>
    </lineage>
</organism>
<dbReference type="SMART" id="SM00912">
    <property type="entry name" value="Haemagg_act"/>
    <property type="match status" value="1"/>
</dbReference>
<name>A0A433VNT5_9CYAN</name>
<accession>A0A433VNT5</accession>
<proteinExistence type="predicted"/>
<evidence type="ECO:0000259" key="1">
    <source>
        <dbReference type="SMART" id="SM00912"/>
    </source>
</evidence>
<dbReference type="Gene3D" id="2.160.20.10">
    <property type="entry name" value="Single-stranded right-handed beta-helix, Pectin lyase-like"/>
    <property type="match status" value="3"/>
</dbReference>
<dbReference type="AlphaFoldDB" id="A0A433VNT5"/>
<protein>
    <recommendedName>
        <fullName evidence="1">Filamentous haemagglutinin FhaB/tRNA nuclease CdiA-like TPS domain-containing protein</fullName>
    </recommendedName>
</protein>
<reference evidence="2" key="1">
    <citation type="submission" date="2018-12" db="EMBL/GenBank/DDBJ databases">
        <authorList>
            <person name="Will S."/>
            <person name="Neumann-Schaal M."/>
            <person name="Henke P."/>
        </authorList>
    </citation>
    <scope>NUCLEOTIDE SEQUENCE</scope>
    <source>
        <strain evidence="2">PCC 7102</strain>
    </source>
</reference>
<dbReference type="Pfam" id="PF05860">
    <property type="entry name" value="TPS"/>
    <property type="match status" value="1"/>
</dbReference>
<comment type="caution">
    <text evidence="2">The sequence shown here is derived from an EMBL/GenBank/DDBJ whole genome shotgun (WGS) entry which is preliminary data.</text>
</comment>
<reference evidence="2" key="2">
    <citation type="journal article" date="2019" name="Genome Biol. Evol.">
        <title>Day and night: Metabolic profiles and evolutionary relationships of six axenic non-marine cyanobacteria.</title>
        <authorList>
            <person name="Will S.E."/>
            <person name="Henke P."/>
            <person name="Boedeker C."/>
            <person name="Huang S."/>
            <person name="Brinkmann H."/>
            <person name="Rohde M."/>
            <person name="Jarek M."/>
            <person name="Friedl T."/>
            <person name="Seufert S."/>
            <person name="Schumacher M."/>
            <person name="Overmann J."/>
            <person name="Neumann-Schaal M."/>
            <person name="Petersen J."/>
        </authorList>
    </citation>
    <scope>NUCLEOTIDE SEQUENCE [LARGE SCALE GENOMIC DNA]</scope>
    <source>
        <strain evidence="2">PCC 7102</strain>
    </source>
</reference>
<dbReference type="InterPro" id="IPR008638">
    <property type="entry name" value="FhaB/CdiA-like_TPS"/>
</dbReference>
<dbReference type="Proteomes" id="UP000271624">
    <property type="component" value="Unassembled WGS sequence"/>
</dbReference>
<gene>
    <name evidence="2" type="ORF">DSM106972_019710</name>
</gene>
<dbReference type="EMBL" id="RSCL01000004">
    <property type="protein sequence ID" value="RUT07711.1"/>
    <property type="molecule type" value="Genomic_DNA"/>
</dbReference>
<dbReference type="InterPro" id="IPR011050">
    <property type="entry name" value="Pectin_lyase_fold/virulence"/>
</dbReference>
<sequence>MAWAPSSHAQVTRDDSLGKENSVITPIGNGIDLINGGAQRGNNLFHSFGQFNIGSGQSVYFSNPTGVQNIMTRVTGGNASTILGTLGVNGAANLFLINPSGIIFGKDARLDIRGSFVGTTANKVQFGEQGFFSATNPEAPALLTVNPSALLYNQINPQPIQSQAQRLIKLGNSLLLVGGAVNLNNSAILNSGGRVELGGLSEAGTVGLVFDQDGIRLDFPKDTARADTSIANSIINVVSNDKGNISLYGRNIDIFKSSLQTSTKELATARSQAGKITINATGAISLTQAKLANSFAPQTNSNAVIPGGDIIIDANSLSLKQNSSIGTVSLGQGDAGNIIINTRGAITVEGGLIASTTDVGAVGKAGNVDINTGSLFLKNGSMLGSVPFATGASGNVTINSRDTIVVDGKGLDGIPSGIFSTLFGREGKGGNIKITTNSLYVKNGSTISSATNAKGDAGNIQIDARDTVVVDGMGKPTTITSAVSPNAEGKAGDININTDSLFVRNTAYINTSTFGKGSAGDITINARNEIVLDGANQNVDASGIASIVSNRAKGEGGDIRINADSLTITNRMGVTTSSLGGGNAGDIIVKTRGDITFANKSALSTAAYGPVNAGKVVIDSGGTIYFDKTSGILAAAISLRDYIDTVKRSGATVEDLQQLELALSLFPSQTGNANDIEINARSLQLDNNSTIGTFTTSGNGGNIRLQLKDLLLLRRNSGISTTAGISDQGGNGGNITIDVPFIVAVGKENSNITANAFTGNGGNINIKTQGLFGIEARPEDLLNSSDITASSELGVQGQILIQQPEVQPTQAIIELPEEVVDATRQVAQICPRIPGAKPLGEFTITGRGSLPPNPLDMMPGTTTQRALASLDEKAKVSNMPQQPQLNSPIVEAQGWIKTEDGSVELVATAPTVTPSQERAIKAVCPK</sequence>
<feature type="domain" description="Filamentous haemagglutinin FhaB/tRNA nuclease CdiA-like TPS" evidence="1">
    <location>
        <begin position="18"/>
        <end position="127"/>
    </location>
</feature>